<dbReference type="AlphaFoldDB" id="A0A7W9UUU1"/>
<reference evidence="4 5" key="1">
    <citation type="submission" date="2020-08" db="EMBL/GenBank/DDBJ databases">
        <title>Genomic Encyclopedia of Type Strains, Phase III (KMG-III): the genomes of soil and plant-associated and newly described type strains.</title>
        <authorList>
            <person name="Whitman W."/>
        </authorList>
    </citation>
    <scope>NUCLEOTIDE SEQUENCE [LARGE SCALE GENOMIC DNA]</scope>
    <source>
        <strain evidence="4 5">CECT 3313</strain>
    </source>
</reference>
<keyword evidence="3" id="KW-0067">ATP-binding</keyword>
<keyword evidence="2" id="KW-0547">Nucleotide-binding</keyword>
<keyword evidence="5" id="KW-1185">Reference proteome</keyword>
<dbReference type="SUPFAM" id="SSF47323">
    <property type="entry name" value="Anticodon-binding domain of a subclass of class I aminoacyl-tRNA synthetases"/>
    <property type="match status" value="1"/>
</dbReference>
<organism evidence="4 5">
    <name type="scientific">Streptomyces echinatus</name>
    <dbReference type="NCBI Taxonomy" id="67293"/>
    <lineage>
        <taxon>Bacteria</taxon>
        <taxon>Bacillati</taxon>
        <taxon>Actinomycetota</taxon>
        <taxon>Actinomycetes</taxon>
        <taxon>Kitasatosporales</taxon>
        <taxon>Streptomycetaceae</taxon>
        <taxon>Streptomyces</taxon>
    </lineage>
</organism>
<name>A0A7W9UUU1_9ACTN</name>
<comment type="caution">
    <text evidence="4">The sequence shown here is derived from an EMBL/GenBank/DDBJ whole genome shotgun (WGS) entry which is preliminary data.</text>
</comment>
<protein>
    <submittedName>
        <fullName evidence="4">Methionyl-tRNA synthetase</fullName>
    </submittedName>
</protein>
<dbReference type="RefSeq" id="WP_225817782.1">
    <property type="nucleotide sequence ID" value="NZ_JACHJK010000020.1"/>
</dbReference>
<dbReference type="EMBL" id="JACHJK010000020">
    <property type="protein sequence ID" value="MBB5931952.1"/>
    <property type="molecule type" value="Genomic_DNA"/>
</dbReference>
<accession>A0A7W9UUU1</accession>
<keyword evidence="4" id="KW-0030">Aminoacyl-tRNA synthetase</keyword>
<dbReference type="Gene3D" id="1.10.730.10">
    <property type="entry name" value="Isoleucyl-tRNA Synthetase, Domain 1"/>
    <property type="match status" value="1"/>
</dbReference>
<evidence type="ECO:0000313" key="5">
    <source>
        <dbReference type="Proteomes" id="UP000585836"/>
    </source>
</evidence>
<dbReference type="GO" id="GO:0004812">
    <property type="term" value="F:aminoacyl-tRNA ligase activity"/>
    <property type="evidence" value="ECO:0007669"/>
    <property type="project" value="UniProtKB-KW"/>
</dbReference>
<sequence length="79" mass="8813">MTRPWELARDERKGDKEAAKRLDAVFVTLVTACLVLADELLPFVPDAATRITERLTAVEGRLPAAEPLFPRLREATRPA</sequence>
<gene>
    <name evidence="4" type="ORF">FHS34_007461</name>
</gene>
<evidence type="ECO:0000256" key="3">
    <source>
        <dbReference type="ARBA" id="ARBA00022840"/>
    </source>
</evidence>
<dbReference type="GO" id="GO:0006418">
    <property type="term" value="P:tRNA aminoacylation for protein translation"/>
    <property type="evidence" value="ECO:0007669"/>
    <property type="project" value="InterPro"/>
</dbReference>
<dbReference type="Proteomes" id="UP000585836">
    <property type="component" value="Unassembled WGS sequence"/>
</dbReference>
<keyword evidence="1" id="KW-0436">Ligase</keyword>
<evidence type="ECO:0000313" key="4">
    <source>
        <dbReference type="EMBL" id="MBB5931952.1"/>
    </source>
</evidence>
<evidence type="ECO:0000256" key="2">
    <source>
        <dbReference type="ARBA" id="ARBA00022741"/>
    </source>
</evidence>
<dbReference type="InterPro" id="IPR009080">
    <property type="entry name" value="tRNAsynth_Ia_anticodon-bd"/>
</dbReference>
<evidence type="ECO:0000256" key="1">
    <source>
        <dbReference type="ARBA" id="ARBA00022598"/>
    </source>
</evidence>
<proteinExistence type="predicted"/>
<dbReference type="GO" id="GO:0005524">
    <property type="term" value="F:ATP binding"/>
    <property type="evidence" value="ECO:0007669"/>
    <property type="project" value="UniProtKB-KW"/>
</dbReference>